<dbReference type="InterPro" id="IPR002495">
    <property type="entry name" value="Glyco_trans_8"/>
</dbReference>
<dbReference type="EMBL" id="KM596836">
    <property type="protein sequence ID" value="AKN80665.1"/>
    <property type="molecule type" value="Genomic_DNA"/>
</dbReference>
<dbReference type="GeneID" id="26040024"/>
<proteinExistence type="predicted"/>
<organism evidence="1 2">
    <name type="scientific">Perigonia lusca single nucleopolyhedrovirus</name>
    <dbReference type="NCBI Taxonomy" id="1675865"/>
    <lineage>
        <taxon>Viruses</taxon>
        <taxon>Viruses incertae sedis</taxon>
        <taxon>Naldaviricetes</taxon>
        <taxon>Lefavirales</taxon>
        <taxon>Baculoviridae</taxon>
        <taxon>Alphabaculovirus</taxon>
        <taxon>Alphabaculovirus peluscae</taxon>
        <taxon>Perigonia lusca nucleopolyhedrovirus</taxon>
    </lineage>
</organism>
<dbReference type="InterPro" id="IPR029044">
    <property type="entry name" value="Nucleotide-diphossugar_trans"/>
</dbReference>
<protein>
    <submittedName>
        <fullName evidence="1">p13</fullName>
    </submittedName>
</protein>
<dbReference type="SUPFAM" id="SSF53448">
    <property type="entry name" value="Nucleotide-diphospho-sugar transferases"/>
    <property type="match status" value="1"/>
</dbReference>
<sequence>MHAYVTLVMLGDKYVDGAIGLAKSLRLINTTADLVCMVTSDVSQGSLIRLQQLYTHVIYVDFISFPCPPMLTKRQNQMYGPWINHAFTKWQCLKLTQYEKIIYLDADHLVVKNIDHMFMLKAPAVCFTDENYGYYDDLKVGTIISPKMISNFMKHNKILCKAGTILLRPNIKMYRTLLSLIGPHNPLLNKCQYHNGFDEQVLLQTIVKMNISVTQLCVLYAWNAGSYQRLRKNHEPFVINYYGDKKPWDTDDDSVCEYMDVYIWKYLFNKTIN</sequence>
<gene>
    <name evidence="1" type="primary">p13</name>
</gene>
<reference evidence="1 2" key="1">
    <citation type="journal article" date="2016" name="Sci. Rep.">
        <title>Genome sequence of Perigonia lusca single nucleopolyhedrovirus: insights into the evolution of a nucleotide metabolism enzyme in the family Baculoviridae.</title>
        <authorList>
            <person name="Ardisson-Araujo D.M."/>
            <person name="Lima R.N."/>
            <person name="Melo F.L."/>
            <person name="Clem R.J."/>
            <person name="Huang N."/>
            <person name="Bao S.N."/>
            <person name="Sosa-Gomez D.R."/>
            <person name="Ribeiro B.M."/>
        </authorList>
    </citation>
    <scope>NUCLEOTIDE SEQUENCE [LARGE SCALE GENOMIC DNA]</scope>
</reference>
<name>A0A0M3WP16_9ABAC</name>
<dbReference type="InterPro" id="IPR050587">
    <property type="entry name" value="GNT1/Glycosyltrans_8"/>
</dbReference>
<keyword evidence="2" id="KW-1185">Reference proteome</keyword>
<dbReference type="RefSeq" id="YP_009165697.1">
    <property type="nucleotide sequence ID" value="NC_027923.1"/>
</dbReference>
<dbReference type="GO" id="GO:0016757">
    <property type="term" value="F:glycosyltransferase activity"/>
    <property type="evidence" value="ECO:0007669"/>
    <property type="project" value="InterPro"/>
</dbReference>
<dbReference type="Gene3D" id="3.90.550.10">
    <property type="entry name" value="Spore Coat Polysaccharide Biosynthesis Protein SpsA, Chain A"/>
    <property type="match status" value="1"/>
</dbReference>
<accession>A0A0M3WP16</accession>
<evidence type="ECO:0000313" key="1">
    <source>
        <dbReference type="EMBL" id="AKN80665.1"/>
    </source>
</evidence>
<dbReference type="PANTHER" id="PTHR11183">
    <property type="entry name" value="GLYCOGENIN SUBFAMILY MEMBER"/>
    <property type="match status" value="1"/>
</dbReference>
<dbReference type="OrthoDB" id="8852at10239"/>
<dbReference type="Pfam" id="PF01501">
    <property type="entry name" value="Glyco_transf_8"/>
    <property type="match status" value="1"/>
</dbReference>
<evidence type="ECO:0000313" key="2">
    <source>
        <dbReference type="Proteomes" id="UP000204667"/>
    </source>
</evidence>
<dbReference type="KEGG" id="vg:26040024"/>
<dbReference type="Proteomes" id="UP000204667">
    <property type="component" value="Segment"/>
</dbReference>